<dbReference type="PANTHER" id="PTHR23505">
    <property type="entry name" value="SPINSTER"/>
    <property type="match status" value="1"/>
</dbReference>
<feature type="transmembrane region" description="Helical" evidence="7">
    <location>
        <begin position="332"/>
        <end position="355"/>
    </location>
</feature>
<feature type="region of interest" description="Disordered" evidence="6">
    <location>
        <begin position="1"/>
        <end position="20"/>
    </location>
</feature>
<feature type="domain" description="Major facilitator superfamily (MFS) profile" evidence="8">
    <location>
        <begin position="29"/>
        <end position="455"/>
    </location>
</feature>
<dbReference type="Proteomes" id="UP000265366">
    <property type="component" value="Unassembled WGS sequence"/>
</dbReference>
<reference evidence="9 10" key="1">
    <citation type="submission" date="2018-08" db="EMBL/GenBank/DDBJ databases">
        <title>Erythrobacter zhengii sp.nov., a bacterium isolated from deep-sea sediment.</title>
        <authorList>
            <person name="Fang C."/>
            <person name="Wu Y.-H."/>
            <person name="Sun C."/>
            <person name="Wang H."/>
            <person name="Cheng H."/>
            <person name="Meng F.-X."/>
            <person name="Wang C.-S."/>
            <person name="Xu X.-W."/>
        </authorList>
    </citation>
    <scope>NUCLEOTIDE SEQUENCE [LARGE SCALE GENOMIC DNA]</scope>
    <source>
        <strain evidence="9 10">CCTCC AB 2015396</strain>
    </source>
</reference>
<dbReference type="PROSITE" id="PS00216">
    <property type="entry name" value="SUGAR_TRANSPORT_1"/>
    <property type="match status" value="1"/>
</dbReference>
<dbReference type="InterPro" id="IPR005829">
    <property type="entry name" value="Sugar_transporter_CS"/>
</dbReference>
<dbReference type="GO" id="GO:0022857">
    <property type="term" value="F:transmembrane transporter activity"/>
    <property type="evidence" value="ECO:0007669"/>
    <property type="project" value="InterPro"/>
</dbReference>
<dbReference type="Gene3D" id="1.20.1250.20">
    <property type="entry name" value="MFS general substrate transporter like domains"/>
    <property type="match status" value="1"/>
</dbReference>
<dbReference type="OrthoDB" id="7400989at2"/>
<gene>
    <name evidence="9" type="ORF">D2V17_19840</name>
</gene>
<evidence type="ECO:0000256" key="3">
    <source>
        <dbReference type="ARBA" id="ARBA00022692"/>
    </source>
</evidence>
<evidence type="ECO:0000259" key="8">
    <source>
        <dbReference type="PROSITE" id="PS50850"/>
    </source>
</evidence>
<feature type="transmembrane region" description="Helical" evidence="7">
    <location>
        <begin position="238"/>
        <end position="263"/>
    </location>
</feature>
<feature type="transmembrane region" description="Helical" evidence="7">
    <location>
        <begin position="63"/>
        <end position="82"/>
    </location>
</feature>
<sequence>MSRGAAPDGVEAMETPDTPSPKRAYPTWLVILLILVSTSSFIDRVIVATLGPSIKADLGISDGQFGLLTGLGFALLYATFGVPLARLADRGNRVSLMAIATAVWSLMTAASGMAANFVQLLLLRVGVGVGEAAASPCTVSLIGDSFPREKRASALAIVALGSSLGSLVGGFGGGWLGEHVGWREAFVIVGLPGLLLAALIHFTLKEPPRGQFEAGARFGPETPPFSAVLKKIVSCRAFLFMSLGCAMTSFVNFGVLMFLPIYLGRAFAMSMTEAGLIFGIVTSVSNAIGTLIGGYGADWAGRRDIRWYAWLPGICVLITAPLYIIGLMQDDWLIAMPIITCAAVFVFTFYAPTFAATQNMVQPRMRASASAVLIFFQNVVGMGLGPLFVGMMSDFLAARRYGDGRSYQADCVDQAGALAHGCDLAATSGIQTAMISCVLFLSLASLSYFMAARTIRRDFI</sequence>
<dbReference type="Pfam" id="PF07690">
    <property type="entry name" value="MFS_1"/>
    <property type="match status" value="1"/>
</dbReference>
<evidence type="ECO:0000256" key="1">
    <source>
        <dbReference type="ARBA" id="ARBA00004141"/>
    </source>
</evidence>
<dbReference type="EMBL" id="QXFM01000144">
    <property type="protein sequence ID" value="RIV80108.1"/>
    <property type="molecule type" value="Genomic_DNA"/>
</dbReference>
<evidence type="ECO:0000256" key="4">
    <source>
        <dbReference type="ARBA" id="ARBA00022989"/>
    </source>
</evidence>
<keyword evidence="10" id="KW-1185">Reference proteome</keyword>
<comment type="subcellular location">
    <subcellularLocation>
        <location evidence="1">Membrane</location>
        <topology evidence="1">Multi-pass membrane protein</topology>
    </subcellularLocation>
</comment>
<feature type="transmembrane region" description="Helical" evidence="7">
    <location>
        <begin position="275"/>
        <end position="295"/>
    </location>
</feature>
<accession>A0A3A1NYA2</accession>
<feature type="transmembrane region" description="Helical" evidence="7">
    <location>
        <begin position="154"/>
        <end position="173"/>
    </location>
</feature>
<dbReference type="PROSITE" id="PS50850">
    <property type="entry name" value="MFS"/>
    <property type="match status" value="1"/>
</dbReference>
<dbReference type="CDD" id="cd17328">
    <property type="entry name" value="MFS_spinster_like"/>
    <property type="match status" value="1"/>
</dbReference>
<dbReference type="InterPro" id="IPR044770">
    <property type="entry name" value="MFS_spinster-like"/>
</dbReference>
<dbReference type="GO" id="GO:0016020">
    <property type="term" value="C:membrane"/>
    <property type="evidence" value="ECO:0007669"/>
    <property type="project" value="UniProtKB-SubCell"/>
</dbReference>
<keyword evidence="2" id="KW-0813">Transport</keyword>
<evidence type="ECO:0000256" key="5">
    <source>
        <dbReference type="ARBA" id="ARBA00023136"/>
    </source>
</evidence>
<keyword evidence="5 7" id="KW-0472">Membrane</keyword>
<feature type="transmembrane region" description="Helical" evidence="7">
    <location>
        <begin position="121"/>
        <end position="142"/>
    </location>
</feature>
<feature type="transmembrane region" description="Helical" evidence="7">
    <location>
        <begin position="307"/>
        <end position="326"/>
    </location>
</feature>
<protein>
    <submittedName>
        <fullName evidence="9">MFS transporter</fullName>
    </submittedName>
</protein>
<dbReference type="InterPro" id="IPR011701">
    <property type="entry name" value="MFS"/>
</dbReference>
<feature type="transmembrane region" description="Helical" evidence="7">
    <location>
        <begin position="185"/>
        <end position="204"/>
    </location>
</feature>
<keyword evidence="4 7" id="KW-1133">Transmembrane helix</keyword>
<name>A0A3A1NYA2_9SPHN</name>
<dbReference type="InterPro" id="IPR036259">
    <property type="entry name" value="MFS_trans_sf"/>
</dbReference>
<dbReference type="InterPro" id="IPR020846">
    <property type="entry name" value="MFS_dom"/>
</dbReference>
<feature type="transmembrane region" description="Helical" evidence="7">
    <location>
        <begin position="94"/>
        <end position="115"/>
    </location>
</feature>
<feature type="transmembrane region" description="Helical" evidence="7">
    <location>
        <begin position="433"/>
        <end position="451"/>
    </location>
</feature>
<evidence type="ECO:0000313" key="9">
    <source>
        <dbReference type="EMBL" id="RIV80108.1"/>
    </source>
</evidence>
<feature type="transmembrane region" description="Helical" evidence="7">
    <location>
        <begin position="367"/>
        <end position="389"/>
    </location>
</feature>
<comment type="caution">
    <text evidence="9">The sequence shown here is derived from an EMBL/GenBank/DDBJ whole genome shotgun (WGS) entry which is preliminary data.</text>
</comment>
<evidence type="ECO:0000256" key="7">
    <source>
        <dbReference type="SAM" id="Phobius"/>
    </source>
</evidence>
<keyword evidence="3 7" id="KW-0812">Transmembrane</keyword>
<dbReference type="PANTHER" id="PTHR23505:SF79">
    <property type="entry name" value="PROTEIN SPINSTER"/>
    <property type="match status" value="1"/>
</dbReference>
<dbReference type="AlphaFoldDB" id="A0A3A1NYA2"/>
<organism evidence="9 10">
    <name type="scientific">Aurantiacibacter xanthus</name>
    <dbReference type="NCBI Taxonomy" id="1784712"/>
    <lineage>
        <taxon>Bacteria</taxon>
        <taxon>Pseudomonadati</taxon>
        <taxon>Pseudomonadota</taxon>
        <taxon>Alphaproteobacteria</taxon>
        <taxon>Sphingomonadales</taxon>
        <taxon>Erythrobacteraceae</taxon>
        <taxon>Aurantiacibacter</taxon>
    </lineage>
</organism>
<evidence type="ECO:0000256" key="2">
    <source>
        <dbReference type="ARBA" id="ARBA00022448"/>
    </source>
</evidence>
<proteinExistence type="predicted"/>
<dbReference type="SUPFAM" id="SSF103473">
    <property type="entry name" value="MFS general substrate transporter"/>
    <property type="match status" value="1"/>
</dbReference>
<evidence type="ECO:0000313" key="10">
    <source>
        <dbReference type="Proteomes" id="UP000265366"/>
    </source>
</evidence>
<feature type="transmembrane region" description="Helical" evidence="7">
    <location>
        <begin position="28"/>
        <end position="51"/>
    </location>
</feature>
<evidence type="ECO:0000256" key="6">
    <source>
        <dbReference type="SAM" id="MobiDB-lite"/>
    </source>
</evidence>